<feature type="region of interest" description="Disordered" evidence="1">
    <location>
        <begin position="261"/>
        <end position="311"/>
    </location>
</feature>
<accession>A0A936YWY3</accession>
<gene>
    <name evidence="2" type="ORF">JJB09_24650</name>
</gene>
<dbReference type="GO" id="GO:0016020">
    <property type="term" value="C:membrane"/>
    <property type="evidence" value="ECO:0007669"/>
    <property type="project" value="InterPro"/>
</dbReference>
<dbReference type="AlphaFoldDB" id="A0A936YWY3"/>
<name>A0A936YWY3_9HYPH</name>
<reference evidence="2" key="1">
    <citation type="submission" date="2021-01" db="EMBL/GenBank/DDBJ databases">
        <title>Rhizobium sp. strain KVB221 16S ribosomal RNA gene Genome sequencing and assembly.</title>
        <authorList>
            <person name="Kang M."/>
        </authorList>
    </citation>
    <scope>NUCLEOTIDE SEQUENCE</scope>
    <source>
        <strain evidence="2">KVB221</strain>
    </source>
</reference>
<feature type="compositionally biased region" description="Acidic residues" evidence="1">
    <location>
        <begin position="301"/>
        <end position="311"/>
    </location>
</feature>
<evidence type="ECO:0008006" key="4">
    <source>
        <dbReference type="Google" id="ProtNLM"/>
    </source>
</evidence>
<evidence type="ECO:0000313" key="2">
    <source>
        <dbReference type="EMBL" id="MBL0375210.1"/>
    </source>
</evidence>
<protein>
    <recommendedName>
        <fullName evidence="4">SppA protein</fullName>
    </recommendedName>
</protein>
<dbReference type="Gene3D" id="3.90.226.10">
    <property type="entry name" value="2-enoyl-CoA Hydratase, Chain A, domain 1"/>
    <property type="match status" value="1"/>
</dbReference>
<dbReference type="InterPro" id="IPR029045">
    <property type="entry name" value="ClpP/crotonase-like_dom_sf"/>
</dbReference>
<comment type="caution">
    <text evidence="2">The sequence shown here is derived from an EMBL/GenBank/DDBJ whole genome shotgun (WGS) entry which is preliminary data.</text>
</comment>
<dbReference type="Proteomes" id="UP000633219">
    <property type="component" value="Unassembled WGS sequence"/>
</dbReference>
<dbReference type="InterPro" id="IPR002825">
    <property type="entry name" value="Pept_S49_ser-pept_pro"/>
</dbReference>
<sequence>MDVYLYNGEISRSNDLKFIELVSDTQESNQCLVILVTPGGDPDAAYKMARYLQRRYDSYKVLISGYCKSAGTLFAIGANELIFTPYGELGPLDVQMARTDHLTGLESGLNISEAFSTLENRARETYQNVTFDIISSSGGVVSFPTASHAATEIVTALYGPIFSRIDPEEVGSRSRAMRIGEDYGKRLNSKWNNLKPGALAKLSQTYSSHGFVIDSEEAEALFSRVRMANDEELGLVLELGLLARHPQRSLTLQKVRDIGATNLESDNDHEETADDEEATERPDADGENPPAAVGTESAATGDEDSDAAATG</sequence>
<dbReference type="SUPFAM" id="SSF52096">
    <property type="entry name" value="ClpP/crotonase"/>
    <property type="match status" value="1"/>
</dbReference>
<feature type="compositionally biased region" description="Acidic residues" evidence="1">
    <location>
        <begin position="265"/>
        <end position="278"/>
    </location>
</feature>
<proteinExistence type="predicted"/>
<evidence type="ECO:0000313" key="3">
    <source>
        <dbReference type="Proteomes" id="UP000633219"/>
    </source>
</evidence>
<dbReference type="EMBL" id="JAEQNC010000020">
    <property type="protein sequence ID" value="MBL0375210.1"/>
    <property type="molecule type" value="Genomic_DNA"/>
</dbReference>
<organism evidence="2 3">
    <name type="scientific">Rhizobium setariae</name>
    <dbReference type="NCBI Taxonomy" id="2801340"/>
    <lineage>
        <taxon>Bacteria</taxon>
        <taxon>Pseudomonadati</taxon>
        <taxon>Pseudomonadota</taxon>
        <taxon>Alphaproteobacteria</taxon>
        <taxon>Hyphomicrobiales</taxon>
        <taxon>Rhizobiaceae</taxon>
        <taxon>Rhizobium/Agrobacterium group</taxon>
        <taxon>Rhizobium</taxon>
    </lineage>
</organism>
<keyword evidence="3" id="KW-1185">Reference proteome</keyword>
<dbReference type="PANTHER" id="PTHR35984">
    <property type="entry name" value="PERIPLASMIC SERINE PROTEASE"/>
    <property type="match status" value="1"/>
</dbReference>
<evidence type="ECO:0000256" key="1">
    <source>
        <dbReference type="SAM" id="MobiDB-lite"/>
    </source>
</evidence>
<dbReference type="RefSeq" id="WP_201663757.1">
    <property type="nucleotide sequence ID" value="NZ_JAEQNC010000020.1"/>
</dbReference>
<dbReference type="PANTHER" id="PTHR35984:SF1">
    <property type="entry name" value="PERIPLASMIC SERINE PROTEASE"/>
    <property type="match status" value="1"/>
</dbReference>